<dbReference type="EMBL" id="JACBZA010000001">
    <property type="protein sequence ID" value="NYH85331.1"/>
    <property type="molecule type" value="Genomic_DNA"/>
</dbReference>
<sequence>MAGDLAADGPRPGTARWGARLSTAGQSKVAPEWLALRERADADARATALVDALRERLSRVGHLVIRDLGSGTGGLPRWLAGRLPGPQHWVLHDHDSELLARATAEVTGTDADGTPLIVGSSVGDLTALEPADLAGTSLVTASALLDLLTAEEVDRLAAACVGAGCAVLFTISVTGSVHLDPADPLDSELAAAFDDHQRRDVGGRRLLGPDAVAFTVEAFERRGFVVRLEPSPWRRGPDQAPLAEEWLRGWVEAACAQRPDLAPHAEAYVAARLASCARGDLYVTVGHADLLAVPSP</sequence>
<dbReference type="SUPFAM" id="SSF53335">
    <property type="entry name" value="S-adenosyl-L-methionine-dependent methyltransferases"/>
    <property type="match status" value="1"/>
</dbReference>
<feature type="region of interest" description="Disordered" evidence="1">
    <location>
        <begin position="1"/>
        <end position="23"/>
    </location>
</feature>
<organism evidence="3 4">
    <name type="scientific">Actinopolymorpha cephalotaxi</name>
    <dbReference type="NCBI Taxonomy" id="504797"/>
    <lineage>
        <taxon>Bacteria</taxon>
        <taxon>Bacillati</taxon>
        <taxon>Actinomycetota</taxon>
        <taxon>Actinomycetes</taxon>
        <taxon>Propionibacteriales</taxon>
        <taxon>Actinopolymorphaceae</taxon>
        <taxon>Actinopolymorpha</taxon>
    </lineage>
</organism>
<name>A0A1I3A5Q3_9ACTN</name>
<dbReference type="Gene3D" id="3.40.50.150">
    <property type="entry name" value="Vaccinia Virus protein VP39"/>
    <property type="match status" value="1"/>
</dbReference>
<proteinExistence type="predicted"/>
<evidence type="ECO:0000313" key="5">
    <source>
        <dbReference type="Proteomes" id="UP000533017"/>
    </source>
</evidence>
<evidence type="ECO:0008006" key="6">
    <source>
        <dbReference type="Google" id="ProtNLM"/>
    </source>
</evidence>
<evidence type="ECO:0000313" key="3">
    <source>
        <dbReference type="EMBL" id="SFH45338.1"/>
    </source>
</evidence>
<dbReference type="InterPro" id="IPR029063">
    <property type="entry name" value="SAM-dependent_MTases_sf"/>
</dbReference>
<gene>
    <name evidence="2" type="ORF">FHR37_004182</name>
    <name evidence="3" type="ORF">SAMN05421678_11855</name>
</gene>
<evidence type="ECO:0000256" key="1">
    <source>
        <dbReference type="SAM" id="MobiDB-lite"/>
    </source>
</evidence>
<dbReference type="Proteomes" id="UP000533017">
    <property type="component" value="Unassembled WGS sequence"/>
</dbReference>
<dbReference type="RefSeq" id="WP_202818343.1">
    <property type="nucleotide sequence ID" value="NZ_FOOI01000018.1"/>
</dbReference>
<reference evidence="3 4" key="1">
    <citation type="submission" date="2016-10" db="EMBL/GenBank/DDBJ databases">
        <authorList>
            <person name="de Groot N.N."/>
        </authorList>
    </citation>
    <scope>NUCLEOTIDE SEQUENCE [LARGE SCALE GENOMIC DNA]</scope>
    <source>
        <strain evidence="3 4">CPCC 202808</strain>
    </source>
</reference>
<dbReference type="AlphaFoldDB" id="A0A1I3A5Q3"/>
<evidence type="ECO:0000313" key="4">
    <source>
        <dbReference type="Proteomes" id="UP000199052"/>
    </source>
</evidence>
<evidence type="ECO:0000313" key="2">
    <source>
        <dbReference type="EMBL" id="NYH85331.1"/>
    </source>
</evidence>
<keyword evidence="5" id="KW-1185">Reference proteome</keyword>
<dbReference type="Proteomes" id="UP000199052">
    <property type="component" value="Unassembled WGS sequence"/>
</dbReference>
<dbReference type="STRING" id="504797.SAMN05421678_11855"/>
<dbReference type="EMBL" id="FOOI01000018">
    <property type="protein sequence ID" value="SFH45338.1"/>
    <property type="molecule type" value="Genomic_DNA"/>
</dbReference>
<protein>
    <recommendedName>
        <fullName evidence="6">Methyltransferase domain-containing protein</fullName>
    </recommendedName>
</protein>
<reference evidence="2 5" key="2">
    <citation type="submission" date="2020-07" db="EMBL/GenBank/DDBJ databases">
        <title>Sequencing the genomes of 1000 actinobacteria strains.</title>
        <authorList>
            <person name="Klenk H.-P."/>
        </authorList>
    </citation>
    <scope>NUCLEOTIDE SEQUENCE [LARGE SCALE GENOMIC DNA]</scope>
    <source>
        <strain evidence="2 5">DSM 45117</strain>
    </source>
</reference>
<accession>A0A1I3A5Q3</accession>